<protein>
    <submittedName>
        <fullName evidence="2">Glutaredoxin-like protein DUF836</fullName>
    </submittedName>
</protein>
<accession>A0A2A9E5K9</accession>
<name>A0A2A9E5K9_9MICO</name>
<evidence type="ECO:0000256" key="1">
    <source>
        <dbReference type="SAM" id="MobiDB-lite"/>
    </source>
</evidence>
<dbReference type="SUPFAM" id="SSF52833">
    <property type="entry name" value="Thioredoxin-like"/>
    <property type="match status" value="1"/>
</dbReference>
<sequence length="99" mass="10829">MNGDRAAHERSGTESSDPAEVTSRVVVYTRAGCHLCEDACALVERVCSETGTAWTAVDVNTSDALRAAYSDSVPVVTVDGVQQGFWRIDENRLRRLLTR</sequence>
<proteinExistence type="predicted"/>
<dbReference type="RefSeq" id="WP_342748129.1">
    <property type="nucleotide sequence ID" value="NZ_PDJG01000001.1"/>
</dbReference>
<keyword evidence="3" id="KW-1185">Reference proteome</keyword>
<gene>
    <name evidence="2" type="ORF">ATL42_2047</name>
</gene>
<evidence type="ECO:0000313" key="2">
    <source>
        <dbReference type="EMBL" id="PFG34144.1"/>
    </source>
</evidence>
<feature type="compositionally biased region" description="Basic and acidic residues" evidence="1">
    <location>
        <begin position="1"/>
        <end position="12"/>
    </location>
</feature>
<dbReference type="Pfam" id="PF05768">
    <property type="entry name" value="Glrx-like"/>
    <property type="match status" value="1"/>
</dbReference>
<dbReference type="InterPro" id="IPR008554">
    <property type="entry name" value="Glutaredoxin-like"/>
</dbReference>
<evidence type="ECO:0000313" key="3">
    <source>
        <dbReference type="Proteomes" id="UP000225548"/>
    </source>
</evidence>
<organism evidence="2 3">
    <name type="scientific">Sanguibacter antarcticus</name>
    <dbReference type="NCBI Taxonomy" id="372484"/>
    <lineage>
        <taxon>Bacteria</taxon>
        <taxon>Bacillati</taxon>
        <taxon>Actinomycetota</taxon>
        <taxon>Actinomycetes</taxon>
        <taxon>Micrococcales</taxon>
        <taxon>Sanguibacteraceae</taxon>
        <taxon>Sanguibacter</taxon>
    </lineage>
</organism>
<dbReference type="Gene3D" id="3.40.30.10">
    <property type="entry name" value="Glutaredoxin"/>
    <property type="match status" value="1"/>
</dbReference>
<reference evidence="2 3" key="1">
    <citation type="submission" date="2017-10" db="EMBL/GenBank/DDBJ databases">
        <title>Sequencing the genomes of 1000 actinobacteria strains.</title>
        <authorList>
            <person name="Klenk H.-P."/>
        </authorList>
    </citation>
    <scope>NUCLEOTIDE SEQUENCE [LARGE SCALE GENOMIC DNA]</scope>
    <source>
        <strain evidence="2 3">DSM 18966</strain>
    </source>
</reference>
<dbReference type="InterPro" id="IPR036249">
    <property type="entry name" value="Thioredoxin-like_sf"/>
</dbReference>
<dbReference type="EMBL" id="PDJG01000001">
    <property type="protein sequence ID" value="PFG34144.1"/>
    <property type="molecule type" value="Genomic_DNA"/>
</dbReference>
<dbReference type="Proteomes" id="UP000225548">
    <property type="component" value="Unassembled WGS sequence"/>
</dbReference>
<comment type="caution">
    <text evidence="2">The sequence shown here is derived from an EMBL/GenBank/DDBJ whole genome shotgun (WGS) entry which is preliminary data.</text>
</comment>
<dbReference type="AlphaFoldDB" id="A0A2A9E5K9"/>
<feature type="region of interest" description="Disordered" evidence="1">
    <location>
        <begin position="1"/>
        <end position="21"/>
    </location>
</feature>